<reference evidence="1 2" key="1">
    <citation type="journal article" date="2014" name="Int. J. Syst. Evol. Microbiol.">
        <title>Celeribacter indicus sp. nov., a polycyclic aromatic hydrocarbon-degrading bacterium from deep-sea sediment and reclassification of Huaishuia halophila as Celeribacter halophilus comb. nov.</title>
        <authorList>
            <person name="Lai Q."/>
            <person name="Cao J."/>
            <person name="Yuan J."/>
            <person name="Li F."/>
            <person name="Shao Z."/>
        </authorList>
    </citation>
    <scope>NUCLEOTIDE SEQUENCE [LARGE SCALE GENOMIC DNA]</scope>
    <source>
        <strain evidence="1">P73</strain>
    </source>
</reference>
<gene>
    <name evidence="1" type="ORF">P73_2477</name>
</gene>
<proteinExistence type="predicted"/>
<dbReference type="HOGENOM" id="CLU_165505_0_0_5"/>
<dbReference type="RefSeq" id="WP_052453241.1">
    <property type="nucleotide sequence ID" value="NZ_CP004393.1"/>
</dbReference>
<sequence>MRLRKHLCNALEAALYRRSFTIPAGGEPIWEAFLRLSRARRHHAAGPEAISHQEILAYCRCCRIPFAPHHIEAIEAMDEVWLEWTRKPKDQKTETLPLTAALFDFSFG</sequence>
<evidence type="ECO:0000313" key="2">
    <source>
        <dbReference type="Proteomes" id="UP000031521"/>
    </source>
</evidence>
<dbReference type="Proteomes" id="UP000031521">
    <property type="component" value="Chromosome"/>
</dbReference>
<name>A0A0B5E4C7_9RHOB</name>
<evidence type="ECO:0000313" key="1">
    <source>
        <dbReference type="EMBL" id="AJE47192.1"/>
    </source>
</evidence>
<dbReference type="KEGG" id="cid:P73_2477"/>
<organism evidence="1 2">
    <name type="scientific">Celeribacter indicus</name>
    <dbReference type="NCBI Taxonomy" id="1208324"/>
    <lineage>
        <taxon>Bacteria</taxon>
        <taxon>Pseudomonadati</taxon>
        <taxon>Pseudomonadota</taxon>
        <taxon>Alphaproteobacteria</taxon>
        <taxon>Rhodobacterales</taxon>
        <taxon>Roseobacteraceae</taxon>
        <taxon>Celeribacter</taxon>
    </lineage>
</organism>
<keyword evidence="2" id="KW-1185">Reference proteome</keyword>
<protein>
    <submittedName>
        <fullName evidence="1">Uncharacterized protein</fullName>
    </submittedName>
</protein>
<dbReference type="OrthoDB" id="8371071at2"/>
<dbReference type="EMBL" id="CP004393">
    <property type="protein sequence ID" value="AJE47192.1"/>
    <property type="molecule type" value="Genomic_DNA"/>
</dbReference>
<dbReference type="InterPro" id="IPR056919">
    <property type="entry name" value="Phage_TAC_18"/>
</dbReference>
<accession>A0A0B5E4C7</accession>
<dbReference type="Pfam" id="PF23812">
    <property type="entry name" value="Phage_TAC_18"/>
    <property type="match status" value="1"/>
</dbReference>
<dbReference type="STRING" id="1208324.P73_2477"/>
<dbReference type="AlphaFoldDB" id="A0A0B5E4C7"/>